<accession>A0ABY1M1B8</accession>
<keyword evidence="4 7" id="KW-0812">Transmembrane</keyword>
<feature type="transmembrane region" description="Helical" evidence="7">
    <location>
        <begin position="134"/>
        <end position="156"/>
    </location>
</feature>
<evidence type="ECO:0000256" key="3">
    <source>
        <dbReference type="ARBA" id="ARBA00022475"/>
    </source>
</evidence>
<keyword evidence="6 7" id="KW-0472">Membrane</keyword>
<evidence type="ECO:0000313" key="9">
    <source>
        <dbReference type="EMBL" id="SMF54009.1"/>
    </source>
</evidence>
<proteinExistence type="inferred from homology"/>
<feature type="transmembrane region" description="Helical" evidence="7">
    <location>
        <begin position="207"/>
        <end position="229"/>
    </location>
</feature>
<keyword evidence="10" id="KW-1185">Reference proteome</keyword>
<reference evidence="9 10" key="1">
    <citation type="submission" date="2017-04" db="EMBL/GenBank/DDBJ databases">
        <authorList>
            <person name="Varghese N."/>
            <person name="Submissions S."/>
        </authorList>
    </citation>
    <scope>NUCLEOTIDE SEQUENCE [LARGE SCALE GENOMIC DNA]</scope>
    <source>
        <strain evidence="9 10">J12</strain>
    </source>
</reference>
<evidence type="ECO:0000313" key="10">
    <source>
        <dbReference type="Proteomes" id="UP000192939"/>
    </source>
</evidence>
<gene>
    <name evidence="9" type="ORF">SAMN02744124_03556</name>
</gene>
<keyword evidence="3" id="KW-1003">Cell membrane</keyword>
<dbReference type="EMBL" id="FXAE01000046">
    <property type="protein sequence ID" value="SMF54009.1"/>
    <property type="molecule type" value="Genomic_DNA"/>
</dbReference>
<evidence type="ECO:0000256" key="6">
    <source>
        <dbReference type="ARBA" id="ARBA00023136"/>
    </source>
</evidence>
<protein>
    <submittedName>
        <fullName evidence="9">Multiple sugar transport system permease protein</fullName>
    </submittedName>
</protein>
<feature type="domain" description="ABC transmembrane type-1" evidence="8">
    <location>
        <begin position="97"/>
        <end position="283"/>
    </location>
</feature>
<dbReference type="Proteomes" id="UP000192939">
    <property type="component" value="Unassembled WGS sequence"/>
</dbReference>
<feature type="transmembrane region" description="Helical" evidence="7">
    <location>
        <begin position="97"/>
        <end position="122"/>
    </location>
</feature>
<comment type="similarity">
    <text evidence="7">Belongs to the binding-protein-dependent transport system permease family.</text>
</comment>
<dbReference type="SUPFAM" id="SSF161098">
    <property type="entry name" value="MetI-like"/>
    <property type="match status" value="1"/>
</dbReference>
<dbReference type="PANTHER" id="PTHR43744:SF12">
    <property type="entry name" value="ABC TRANSPORTER PERMEASE PROTEIN MG189-RELATED"/>
    <property type="match status" value="1"/>
</dbReference>
<dbReference type="Gene3D" id="1.10.3720.10">
    <property type="entry name" value="MetI-like"/>
    <property type="match status" value="1"/>
</dbReference>
<evidence type="ECO:0000256" key="7">
    <source>
        <dbReference type="RuleBase" id="RU363032"/>
    </source>
</evidence>
<feature type="transmembrane region" description="Helical" evidence="7">
    <location>
        <begin position="168"/>
        <end position="186"/>
    </location>
</feature>
<organism evidence="9 10">
    <name type="scientific">Paenibacillus barengoltzii J12</name>
    <dbReference type="NCBI Taxonomy" id="935846"/>
    <lineage>
        <taxon>Bacteria</taxon>
        <taxon>Bacillati</taxon>
        <taxon>Bacillota</taxon>
        <taxon>Bacilli</taxon>
        <taxon>Bacillales</taxon>
        <taxon>Paenibacillaceae</taxon>
        <taxon>Paenibacillus</taxon>
    </lineage>
</organism>
<evidence type="ECO:0000256" key="5">
    <source>
        <dbReference type="ARBA" id="ARBA00022989"/>
    </source>
</evidence>
<feature type="transmembrane region" description="Helical" evidence="7">
    <location>
        <begin position="263"/>
        <end position="283"/>
    </location>
</feature>
<evidence type="ECO:0000259" key="8">
    <source>
        <dbReference type="PROSITE" id="PS50928"/>
    </source>
</evidence>
<keyword evidence="9" id="KW-0762">Sugar transport</keyword>
<keyword evidence="2 7" id="KW-0813">Transport</keyword>
<dbReference type="PANTHER" id="PTHR43744">
    <property type="entry name" value="ABC TRANSPORTER PERMEASE PROTEIN MG189-RELATED-RELATED"/>
    <property type="match status" value="1"/>
</dbReference>
<feature type="transmembrane region" description="Helical" evidence="7">
    <location>
        <begin position="12"/>
        <end position="35"/>
    </location>
</feature>
<evidence type="ECO:0000256" key="4">
    <source>
        <dbReference type="ARBA" id="ARBA00022692"/>
    </source>
</evidence>
<dbReference type="InterPro" id="IPR000515">
    <property type="entry name" value="MetI-like"/>
</dbReference>
<name>A0ABY1M1B8_9BACL</name>
<evidence type="ECO:0000256" key="1">
    <source>
        <dbReference type="ARBA" id="ARBA00004651"/>
    </source>
</evidence>
<keyword evidence="5 7" id="KW-1133">Transmembrane helix</keyword>
<comment type="subcellular location">
    <subcellularLocation>
        <location evidence="1 7">Cell membrane</location>
        <topology evidence="1 7">Multi-pass membrane protein</topology>
    </subcellularLocation>
</comment>
<dbReference type="CDD" id="cd06261">
    <property type="entry name" value="TM_PBP2"/>
    <property type="match status" value="1"/>
</dbReference>
<evidence type="ECO:0000256" key="2">
    <source>
        <dbReference type="ARBA" id="ARBA00022448"/>
    </source>
</evidence>
<sequence length="298" mass="32698">MNGGDRVRKLGMLPQIIAALAAGAVALVMLVPIILTVTGSLMTEQEIERNYGLLGVMIDVSQGGADAFVNLKLLPDWLSFGQYAQILIQSAKYLHMFWNSALLVAPIVVGQAVCGTLAAYAFAKLRFFGRDQLFFVYLLTMLMPFQVTLVPNYLVIDQLGLMNHESAIILPGIFGAFGVFMMRQFMTHIPNAYIEAAKIDGAGQFTIFLRIIVPLVQPGLAALSVLLFIDYWNMIEQPLIFLQDDAKQPLSLYLAQINKQARGIGFAASTLYMAPAVLLFLYAESYFVEGIGQSGIKG</sequence>
<dbReference type="PROSITE" id="PS50928">
    <property type="entry name" value="ABC_TM1"/>
    <property type="match status" value="1"/>
</dbReference>
<comment type="caution">
    <text evidence="9">The sequence shown here is derived from an EMBL/GenBank/DDBJ whole genome shotgun (WGS) entry which is preliminary data.</text>
</comment>
<dbReference type="InterPro" id="IPR035906">
    <property type="entry name" value="MetI-like_sf"/>
</dbReference>
<dbReference type="Pfam" id="PF00528">
    <property type="entry name" value="BPD_transp_1"/>
    <property type="match status" value="1"/>
</dbReference>